<keyword evidence="1 2" id="KW-0238">DNA-binding</keyword>
<protein>
    <recommendedName>
        <fullName evidence="6">Single-stranded DNA-binding protein</fullName>
    </recommendedName>
</protein>
<dbReference type="RefSeq" id="WP_084780261.1">
    <property type="nucleotide sequence ID" value="NZ_BMQP01000005.1"/>
</dbReference>
<evidence type="ECO:0000256" key="3">
    <source>
        <dbReference type="SAM" id="MobiDB-lite"/>
    </source>
</evidence>
<dbReference type="SUPFAM" id="SSF50249">
    <property type="entry name" value="Nucleic acid-binding proteins"/>
    <property type="match status" value="1"/>
</dbReference>
<dbReference type="InterPro" id="IPR000424">
    <property type="entry name" value="Primosome_PriB/ssb"/>
</dbReference>
<dbReference type="InterPro" id="IPR012340">
    <property type="entry name" value="NA-bd_OB-fold"/>
</dbReference>
<evidence type="ECO:0000313" key="5">
    <source>
        <dbReference type="Proteomes" id="UP000655044"/>
    </source>
</evidence>
<organism evidence="4 5">
    <name type="scientific">Planobispora rosea</name>
    <dbReference type="NCBI Taxonomy" id="35762"/>
    <lineage>
        <taxon>Bacteria</taxon>
        <taxon>Bacillati</taxon>
        <taxon>Actinomycetota</taxon>
        <taxon>Actinomycetes</taxon>
        <taxon>Streptosporangiales</taxon>
        <taxon>Streptosporangiaceae</taxon>
        <taxon>Planobispora</taxon>
    </lineage>
</organism>
<accession>A0A8J3WBR5</accession>
<gene>
    <name evidence="4" type="ORF">Pro02_18130</name>
</gene>
<evidence type="ECO:0000313" key="4">
    <source>
        <dbReference type="EMBL" id="GIH83405.1"/>
    </source>
</evidence>
<dbReference type="AlphaFoldDB" id="A0A8J3WBR5"/>
<comment type="caution">
    <text evidence="4">The sequence shown here is derived from an EMBL/GenBank/DDBJ whole genome shotgun (WGS) entry which is preliminary data.</text>
</comment>
<feature type="compositionally biased region" description="Polar residues" evidence="3">
    <location>
        <begin position="136"/>
        <end position="153"/>
    </location>
</feature>
<evidence type="ECO:0000256" key="1">
    <source>
        <dbReference type="ARBA" id="ARBA00023125"/>
    </source>
</evidence>
<evidence type="ECO:0008006" key="6">
    <source>
        <dbReference type="Google" id="ProtNLM"/>
    </source>
</evidence>
<dbReference type="OrthoDB" id="5186768at2"/>
<dbReference type="EMBL" id="BOOI01000014">
    <property type="protein sequence ID" value="GIH83405.1"/>
    <property type="molecule type" value="Genomic_DNA"/>
</dbReference>
<dbReference type="PROSITE" id="PS50935">
    <property type="entry name" value="SSB"/>
    <property type="match status" value="1"/>
</dbReference>
<dbReference type="GO" id="GO:0003697">
    <property type="term" value="F:single-stranded DNA binding"/>
    <property type="evidence" value="ECO:0007669"/>
    <property type="project" value="InterPro"/>
</dbReference>
<dbReference type="Gene3D" id="2.40.50.140">
    <property type="entry name" value="Nucleic acid-binding proteins"/>
    <property type="match status" value="1"/>
</dbReference>
<evidence type="ECO:0000256" key="2">
    <source>
        <dbReference type="PROSITE-ProRule" id="PRU00252"/>
    </source>
</evidence>
<dbReference type="Pfam" id="PF00436">
    <property type="entry name" value="SSB"/>
    <property type="match status" value="1"/>
</dbReference>
<keyword evidence="5" id="KW-1185">Reference proteome</keyword>
<proteinExistence type="predicted"/>
<feature type="region of interest" description="Disordered" evidence="3">
    <location>
        <begin position="110"/>
        <end position="235"/>
    </location>
</feature>
<name>A0A8J3WBR5_PLARO</name>
<sequence>MDRNEVILAGRLPDLAQIKTLQSGTRFGTWRLIVRRRNRGRGTRVDTIPCVSFEPEVVRSVTEWLPDDVVEVVGSLRRRWWGSQDSKASGYEVEVRSVKRLERRVTTVLTGDGELSESPPPTPDLAWGRAVDPATGSATDPASGSATDRSSGQAADRSPGQATDRTSGPVVGSIMGAATAALPAPPRPLHSLVNTVPVQRPPKAGPGPRAIPEDPVPDHAVTAPDVPPGGGVTQA</sequence>
<reference evidence="4" key="1">
    <citation type="submission" date="2021-01" db="EMBL/GenBank/DDBJ databases">
        <title>Whole genome shotgun sequence of Planobispora rosea NBRC 15558.</title>
        <authorList>
            <person name="Komaki H."/>
            <person name="Tamura T."/>
        </authorList>
    </citation>
    <scope>NUCLEOTIDE SEQUENCE</scope>
    <source>
        <strain evidence="4">NBRC 15558</strain>
    </source>
</reference>
<dbReference type="Proteomes" id="UP000655044">
    <property type="component" value="Unassembled WGS sequence"/>
</dbReference>